<dbReference type="SMART" id="SM00052">
    <property type="entry name" value="EAL"/>
    <property type="match status" value="1"/>
</dbReference>
<dbReference type="InterPro" id="IPR001633">
    <property type="entry name" value="EAL_dom"/>
</dbReference>
<proteinExistence type="predicted"/>
<dbReference type="SUPFAM" id="SSF141868">
    <property type="entry name" value="EAL domain-like"/>
    <property type="match status" value="1"/>
</dbReference>
<dbReference type="InterPro" id="IPR035919">
    <property type="entry name" value="EAL_sf"/>
</dbReference>
<evidence type="ECO:0000313" key="5">
    <source>
        <dbReference type="EMBL" id="MCW6512784.1"/>
    </source>
</evidence>
<comment type="caution">
    <text evidence="5">The sequence shown here is derived from an EMBL/GenBank/DDBJ whole genome shotgun (WGS) entry which is preliminary data.</text>
</comment>
<dbReference type="Pfam" id="PF00990">
    <property type="entry name" value="GGDEF"/>
    <property type="match status" value="1"/>
</dbReference>
<dbReference type="Gene3D" id="3.30.450.20">
    <property type="entry name" value="PAS domain"/>
    <property type="match status" value="1"/>
</dbReference>
<dbReference type="SMART" id="SM00086">
    <property type="entry name" value="PAC"/>
    <property type="match status" value="2"/>
</dbReference>
<dbReference type="AlphaFoldDB" id="A0AA42CMK7"/>
<dbReference type="InterPro" id="IPR000700">
    <property type="entry name" value="PAS-assoc_C"/>
</dbReference>
<evidence type="ECO:0000259" key="3">
    <source>
        <dbReference type="PROSITE" id="PS50883"/>
    </source>
</evidence>
<dbReference type="InterPro" id="IPR052155">
    <property type="entry name" value="Biofilm_reg_signaling"/>
</dbReference>
<reference evidence="5" key="1">
    <citation type="submission" date="2022-05" db="EMBL/GenBank/DDBJ databases">
        <authorList>
            <person name="Pankratov T."/>
        </authorList>
    </citation>
    <scope>NUCLEOTIDE SEQUENCE</scope>
    <source>
        <strain evidence="5">BP6-180914</strain>
    </source>
</reference>
<dbReference type="Pfam" id="PF00563">
    <property type="entry name" value="EAL"/>
    <property type="match status" value="1"/>
</dbReference>
<dbReference type="NCBIfam" id="TIGR00254">
    <property type="entry name" value="GGDEF"/>
    <property type="match status" value="1"/>
</dbReference>
<dbReference type="PROSITE" id="PS50883">
    <property type="entry name" value="EAL"/>
    <property type="match status" value="1"/>
</dbReference>
<dbReference type="InterPro" id="IPR035965">
    <property type="entry name" value="PAS-like_dom_sf"/>
</dbReference>
<dbReference type="SUPFAM" id="SSF55785">
    <property type="entry name" value="PYP-like sensor domain (PAS domain)"/>
    <property type="match status" value="1"/>
</dbReference>
<evidence type="ECO:0000313" key="6">
    <source>
        <dbReference type="Proteomes" id="UP001165667"/>
    </source>
</evidence>
<dbReference type="RefSeq" id="WP_282589159.1">
    <property type="nucleotide sequence ID" value="NZ_JAMOIM010000065.1"/>
</dbReference>
<dbReference type="SUPFAM" id="SSF55073">
    <property type="entry name" value="Nucleotide cyclase"/>
    <property type="match status" value="1"/>
</dbReference>
<dbReference type="InterPro" id="IPR000160">
    <property type="entry name" value="GGDEF_dom"/>
</dbReference>
<evidence type="ECO:0000259" key="4">
    <source>
        <dbReference type="PROSITE" id="PS50887"/>
    </source>
</evidence>
<dbReference type="Gene3D" id="3.20.20.450">
    <property type="entry name" value="EAL domain"/>
    <property type="match status" value="1"/>
</dbReference>
<dbReference type="InterPro" id="IPR043128">
    <property type="entry name" value="Rev_trsase/Diguanyl_cyclase"/>
</dbReference>
<protein>
    <submittedName>
        <fullName evidence="5">EAL domain-containing protein</fullName>
    </submittedName>
</protein>
<dbReference type="PANTHER" id="PTHR44757">
    <property type="entry name" value="DIGUANYLATE CYCLASE DGCP"/>
    <property type="match status" value="1"/>
</dbReference>
<gene>
    <name evidence="5" type="ORF">M8523_33345</name>
</gene>
<sequence length="688" mass="75449">MAFRSSAMFPESQSPPDTGASGVSTIVASRSRKLCTVIQSIEASTVELHADDGQHVAEVRGDASRAQTAYAVSYRLLVDGGWRWVEELVFSVSDGQNAGNDWVGTVSDIRVSDKFRKSSEAHEVRLNAALTVGRMVVWDLDLASGIVTRSANAKDLLGTCKEPIEAFLGRVHPEDLDRVRWENAPNPVPPKGDVRFRYFHPDGSLLWLETSATTIQTDDQPGHVIGITSDVTRRHLAEERLIHAASHDDLTGLMSRKAWTAELVHRADACTSGHQRFHLLLLDVDRFKLINDTFGHDAGDHVLREIGSRMRAALSRDGTAARLGGDEFAAVLLMENTQDALQLAENVIGALRKPIRYGDVEISSGASAGLACFPDHGLTAHDLSKNADLALYTAKQNGRQQVRQFENGMRQSLDALTALDAEFRKALEAHQIVPYYQPKIDLTTGALIGFEALARWQHPTRGLLTPAVFGALFEDGGNARRIGQVIRRAVFQDIVAWQSRDLAFGRIAINFAADEFRSHDLARAVLAELDQSNLSTSCLGIEVTEGVMVGRDAEVVERVLNDFHASGIQISLDDFGTGYASLIHLKQFPVDEIKIDKSFVAEIDKPPSRAIIRAILVMAQSLGLTTVAEGIETAAQRDALRQMGCTQGQGYFIGKPMSRDRVPWFIEKQRNPILQNTPSAIGSSARPR</sequence>
<evidence type="ECO:0000259" key="2">
    <source>
        <dbReference type="PROSITE" id="PS50113"/>
    </source>
</evidence>
<feature type="domain" description="EAL" evidence="3">
    <location>
        <begin position="416"/>
        <end position="670"/>
    </location>
</feature>
<dbReference type="InterPro" id="IPR029787">
    <property type="entry name" value="Nucleotide_cyclase"/>
</dbReference>
<feature type="domain" description="PAC" evidence="2">
    <location>
        <begin position="192"/>
        <end position="243"/>
    </location>
</feature>
<dbReference type="Gene3D" id="3.30.70.270">
    <property type="match status" value="1"/>
</dbReference>
<dbReference type="CDD" id="cd00130">
    <property type="entry name" value="PAS"/>
    <property type="match status" value="1"/>
</dbReference>
<dbReference type="Pfam" id="PF08447">
    <property type="entry name" value="PAS_3"/>
    <property type="match status" value="1"/>
</dbReference>
<dbReference type="Proteomes" id="UP001165667">
    <property type="component" value="Unassembled WGS sequence"/>
</dbReference>
<dbReference type="PROSITE" id="PS50887">
    <property type="entry name" value="GGDEF"/>
    <property type="match status" value="1"/>
</dbReference>
<feature type="compositionally biased region" description="Polar residues" evidence="1">
    <location>
        <begin position="11"/>
        <end position="23"/>
    </location>
</feature>
<dbReference type="CDD" id="cd01949">
    <property type="entry name" value="GGDEF"/>
    <property type="match status" value="1"/>
</dbReference>
<dbReference type="EMBL" id="JAMOIM010000065">
    <property type="protein sequence ID" value="MCW6512784.1"/>
    <property type="molecule type" value="Genomic_DNA"/>
</dbReference>
<dbReference type="PROSITE" id="PS50113">
    <property type="entry name" value="PAC"/>
    <property type="match status" value="1"/>
</dbReference>
<evidence type="ECO:0000256" key="1">
    <source>
        <dbReference type="SAM" id="MobiDB-lite"/>
    </source>
</evidence>
<dbReference type="SMART" id="SM00267">
    <property type="entry name" value="GGDEF"/>
    <property type="match status" value="1"/>
</dbReference>
<dbReference type="PANTHER" id="PTHR44757:SF2">
    <property type="entry name" value="BIOFILM ARCHITECTURE MAINTENANCE PROTEIN MBAA"/>
    <property type="match status" value="1"/>
</dbReference>
<feature type="region of interest" description="Disordered" evidence="1">
    <location>
        <begin position="1"/>
        <end position="23"/>
    </location>
</feature>
<feature type="domain" description="GGDEF" evidence="4">
    <location>
        <begin position="275"/>
        <end position="407"/>
    </location>
</feature>
<dbReference type="InterPro" id="IPR013655">
    <property type="entry name" value="PAS_fold_3"/>
</dbReference>
<dbReference type="InterPro" id="IPR001610">
    <property type="entry name" value="PAC"/>
</dbReference>
<accession>A0AA42CMK7</accession>
<dbReference type="InterPro" id="IPR000014">
    <property type="entry name" value="PAS"/>
</dbReference>
<name>A0AA42CMK7_9HYPH</name>
<dbReference type="CDD" id="cd01948">
    <property type="entry name" value="EAL"/>
    <property type="match status" value="1"/>
</dbReference>
<keyword evidence="6" id="KW-1185">Reference proteome</keyword>
<organism evidence="5 6">
    <name type="scientific">Lichenifustis flavocetrariae</name>
    <dbReference type="NCBI Taxonomy" id="2949735"/>
    <lineage>
        <taxon>Bacteria</taxon>
        <taxon>Pseudomonadati</taxon>
        <taxon>Pseudomonadota</taxon>
        <taxon>Alphaproteobacteria</taxon>
        <taxon>Hyphomicrobiales</taxon>
        <taxon>Lichenihabitantaceae</taxon>
        <taxon>Lichenifustis</taxon>
    </lineage>
</organism>